<feature type="compositionally biased region" description="Low complexity" evidence="1">
    <location>
        <begin position="172"/>
        <end position="200"/>
    </location>
</feature>
<dbReference type="EMBL" id="BPPX01000013">
    <property type="protein sequence ID" value="GJC83893.1"/>
    <property type="molecule type" value="Genomic_DNA"/>
</dbReference>
<feature type="compositionally biased region" description="Basic and acidic residues" evidence="1">
    <location>
        <begin position="136"/>
        <end position="149"/>
    </location>
</feature>
<feature type="region of interest" description="Disordered" evidence="1">
    <location>
        <begin position="1"/>
        <end position="52"/>
    </location>
</feature>
<protein>
    <submittedName>
        <fullName evidence="2">Uncharacterized protein</fullName>
    </submittedName>
</protein>
<evidence type="ECO:0000256" key="1">
    <source>
        <dbReference type="SAM" id="MobiDB-lite"/>
    </source>
</evidence>
<comment type="caution">
    <text evidence="2">The sequence shown here is derived from an EMBL/GenBank/DDBJ whole genome shotgun (WGS) entry which is preliminary data.</text>
</comment>
<evidence type="ECO:0000313" key="2">
    <source>
        <dbReference type="EMBL" id="GJC83893.1"/>
    </source>
</evidence>
<organism evidence="2 3">
    <name type="scientific">Colletotrichum liriopes</name>
    <dbReference type="NCBI Taxonomy" id="708192"/>
    <lineage>
        <taxon>Eukaryota</taxon>
        <taxon>Fungi</taxon>
        <taxon>Dikarya</taxon>
        <taxon>Ascomycota</taxon>
        <taxon>Pezizomycotina</taxon>
        <taxon>Sordariomycetes</taxon>
        <taxon>Hypocreomycetidae</taxon>
        <taxon>Glomerellales</taxon>
        <taxon>Glomerellaceae</taxon>
        <taxon>Colletotrichum</taxon>
        <taxon>Colletotrichum spaethianum species complex</taxon>
    </lineage>
</organism>
<feature type="compositionally biased region" description="Polar residues" evidence="1">
    <location>
        <begin position="1"/>
        <end position="18"/>
    </location>
</feature>
<evidence type="ECO:0000313" key="3">
    <source>
        <dbReference type="Proteomes" id="UP001055172"/>
    </source>
</evidence>
<reference evidence="2 3" key="1">
    <citation type="submission" date="2021-07" db="EMBL/GenBank/DDBJ databases">
        <title>Genome data of Colletotrichum spaethianum.</title>
        <authorList>
            <person name="Utami Y.D."/>
            <person name="Hiruma K."/>
        </authorList>
    </citation>
    <scope>NUCLEOTIDE SEQUENCE [LARGE SCALE GENOMIC DNA]</scope>
    <source>
        <strain evidence="2 3">MAFF 242679</strain>
    </source>
</reference>
<gene>
    <name evidence="2" type="ORF">ColLi_06731</name>
</gene>
<name>A0AA37LTY5_9PEZI</name>
<dbReference type="AlphaFoldDB" id="A0AA37LTY5"/>
<accession>A0AA37LTY5</accession>
<sequence>MAAATASTPPVMSPTANPNHLRKHISPDQLTLGDDAGRKSVSARIRDAPASPVRVNFQADNWAQPSNANIELAQPYQAEFSTVDRSREQNAPAPQHTSTYDQATGRHTLPPLKTSTSYTAEPDYLSPANSLPSNKGGHDQASRPKRETQGSDSFSAHSAPRVQDGNRHSRESGTTTSSTTQQQASAESSATTSASSVSGGLRESTEYREDESPESSVVEGNMPGNHSVPMFQYYHHQEYPPACQVFPKSLMPVGHPRTPA</sequence>
<keyword evidence="3" id="KW-1185">Reference proteome</keyword>
<feature type="region of interest" description="Disordered" evidence="1">
    <location>
        <begin position="75"/>
        <end position="224"/>
    </location>
</feature>
<dbReference type="Proteomes" id="UP001055172">
    <property type="component" value="Unassembled WGS sequence"/>
</dbReference>
<proteinExistence type="predicted"/>